<dbReference type="Pfam" id="PF04616">
    <property type="entry name" value="Glyco_hydro_43"/>
    <property type="match status" value="1"/>
</dbReference>
<accession>A0ABZ2RA02</accession>
<reference evidence="6 7" key="1">
    <citation type="submission" date="2024-03" db="EMBL/GenBank/DDBJ databases">
        <title>Rhodococcus navarretei sp. nov. and Pseudarthrobacter quantumdoti sp. nov., two new species with the ability to biosynthesize Quantum Dots isolated from soil samples at Union Glacier, Antarctica.</title>
        <authorList>
            <person name="Vargas M."/>
        </authorList>
    </citation>
    <scope>NUCLEOTIDE SEQUENCE [LARGE SCALE GENOMIC DNA]</scope>
    <source>
        <strain evidence="6 7">RC-2-3</strain>
    </source>
</reference>
<protein>
    <submittedName>
        <fullName evidence="6">Arabinan endo-1,5-alpha-L-arabinosidase</fullName>
    </submittedName>
</protein>
<proteinExistence type="inferred from homology"/>
<evidence type="ECO:0000256" key="2">
    <source>
        <dbReference type="ARBA" id="ARBA00009865"/>
    </source>
</evidence>
<keyword evidence="3 5" id="KW-0378">Hydrolase</keyword>
<dbReference type="RefSeq" id="WP_406638678.1">
    <property type="nucleotide sequence ID" value="NZ_CP148033.1"/>
</dbReference>
<dbReference type="Gene3D" id="2.115.10.20">
    <property type="entry name" value="Glycosyl hydrolase domain, family 43"/>
    <property type="match status" value="1"/>
</dbReference>
<comment type="pathway">
    <text evidence="1 5">Glycan metabolism; L-arabinan degradation.</text>
</comment>
<dbReference type="InterPro" id="IPR023296">
    <property type="entry name" value="Glyco_hydro_beta-prop_sf"/>
</dbReference>
<evidence type="ECO:0000313" key="6">
    <source>
        <dbReference type="EMBL" id="WXK95248.1"/>
    </source>
</evidence>
<organism evidence="6 7">
    <name type="scientific">Pseudarthrobacter quantipunctorum</name>
    <dbReference type="NCBI Taxonomy" id="3128980"/>
    <lineage>
        <taxon>Bacteria</taxon>
        <taxon>Bacillati</taxon>
        <taxon>Actinomycetota</taxon>
        <taxon>Actinomycetes</taxon>
        <taxon>Micrococcales</taxon>
        <taxon>Micrococcaceae</taxon>
        <taxon>Pseudarthrobacter</taxon>
    </lineage>
</organism>
<evidence type="ECO:0000256" key="1">
    <source>
        <dbReference type="ARBA" id="ARBA00004834"/>
    </source>
</evidence>
<dbReference type="PIRSF" id="PIRSF026534">
    <property type="entry name" value="Endo_alpha-L-arabinosidase"/>
    <property type="match status" value="1"/>
</dbReference>
<keyword evidence="7" id="KW-1185">Reference proteome</keyword>
<dbReference type="InterPro" id="IPR050727">
    <property type="entry name" value="GH43_arabinanases"/>
</dbReference>
<evidence type="ECO:0000313" key="7">
    <source>
        <dbReference type="Proteomes" id="UP001623384"/>
    </source>
</evidence>
<dbReference type="InterPro" id="IPR016840">
    <property type="entry name" value="Glyco_hydro_43_endo_a_Ara-ase"/>
</dbReference>
<dbReference type="PANTHER" id="PTHR43301">
    <property type="entry name" value="ARABINAN ENDO-1,5-ALPHA-L-ARABINOSIDASE"/>
    <property type="match status" value="1"/>
</dbReference>
<keyword evidence="4 5" id="KW-0326">Glycosidase</keyword>
<comment type="similarity">
    <text evidence="2 5">Belongs to the glycosyl hydrolase 43 family.</text>
</comment>
<sequence>MPVQAQGDAAGRTAVPTLVVRLAAVLAAVVVLVLAGCGAPPAAAPEASAAELTGDFFTHDPALVTGEAGKPWFIYSTGNGQVADGNIQVRRSSDGVHWEYAGEVWQEKPAWLDEAVPGVDNLWAPELYEHDGTWYLYYSASTFGKNLSVIALATNTTLDPADPEYEWVDRGQVISSKGERFNAIDPGIAEDEHGTPWMSFGSFWTGLQIVELAWPTGLRADAAEPLAIADRKAPPNAIEAPYILPHGGKFYLFFSRDFCCQGLESTYNIAVGRADSITGPYVDAGGKGLLDGGGTPLLASDGGRVGPGGQSVSGNVLAFHYYAEELDGAFRLGLAGLEWKDGWPAVRWG</sequence>
<name>A0ABZ2RA02_9MICC</name>
<dbReference type="Proteomes" id="UP001623384">
    <property type="component" value="Chromosome"/>
</dbReference>
<dbReference type="EMBL" id="CP148033">
    <property type="protein sequence ID" value="WXK95248.1"/>
    <property type="molecule type" value="Genomic_DNA"/>
</dbReference>
<dbReference type="PANTHER" id="PTHR43301:SF3">
    <property type="entry name" value="ARABINAN ENDO-1,5-ALPHA-L-ARABINOSIDASE A-RELATED"/>
    <property type="match status" value="1"/>
</dbReference>
<evidence type="ECO:0000256" key="5">
    <source>
        <dbReference type="PIRNR" id="PIRNR026534"/>
    </source>
</evidence>
<evidence type="ECO:0000256" key="4">
    <source>
        <dbReference type="ARBA" id="ARBA00023295"/>
    </source>
</evidence>
<gene>
    <name evidence="6" type="ORF">WHH00_18215</name>
</gene>
<dbReference type="CDD" id="cd08998">
    <property type="entry name" value="GH43_Arb43a-like"/>
    <property type="match status" value="1"/>
</dbReference>
<evidence type="ECO:0000256" key="3">
    <source>
        <dbReference type="ARBA" id="ARBA00022801"/>
    </source>
</evidence>
<dbReference type="InterPro" id="IPR006710">
    <property type="entry name" value="Glyco_hydro_43"/>
</dbReference>
<dbReference type="SUPFAM" id="SSF75005">
    <property type="entry name" value="Arabinanase/levansucrase/invertase"/>
    <property type="match status" value="1"/>
</dbReference>